<name>A0A7T3RFP0_9SPIR</name>
<sequence>MFMAVPVFAERAPVYISPNNDGIQDSLEVPLRIKERRYVNEWSFTISNEKGETVRTIGNKVKLPERITFKTFFKSLITPKQGVEIPSKIIWNGFFDDGSIAPDGIYYYQFSATDDNGNSATTSKLQVIVDNTAPLIELAQIPAGDKTFGEGAKSKLRIKQSGSKENLWSAKITDADGKTVRSFSFENSEPLTIEWDGSDNSGSVVADGIYNYEISSTDAAGNVSDKAVITNIIYSSEKPQTQIAIDGSRFFAPAASVGTKVMKFNVVIPAPTSKVNELSEWKVEIVRKNDGSVVRTYSGKNDPKSVIEFDGNGDDGSALEEGEYRAKVTARYSNGYEPEPLLSPVFVLDNTVPRATIALPQKKVFNGSDSISFFQQSMVEPSWTGDKLWKGRIIAADKSVVKEFDFGTALPESVEWNGTDAAGQLVADGEYIYEVEVSENTGNRAIYSAGEPVILDTSKTELVLSVTPAAFSPNGDGSQDTLTLFPKAKASSGIESYTIDIADSNGTVVKTYSGSGNLPSSVVWDGMTESGTRSSDGIYSAQIKTVAKSGTEASASSQTFVLDTQVPVIEIAAPYTVFSPDGISSRQTIPVSVANCSAEVRWTAEIKSSAKKAAVRTFTWQNGKVTDFAWDGTDESGNKVPDGQYELTVWTKDAAGNRASASIKGIRVDARAVSAYVTNEYEGFSPNGDGVLDTQKFSVKTSLSEGISAWTFDMVSSDGKTVKRFSDKDQKNLPASIVWAGDCDDGSVANGTFTGKLHIEYEKGNTVDATSSAFICTAEKPNLTVKTAPRYFSPDNDGNDDDLFIRLGCQTLANLKNWSFVINDRNGNQFWKTSGKSTITERIIWDGRGNNGELVQSAEDYTYVFSASDDLGMKNSVEGKISIDVLVVRDGNKLKMQVPSIIFRSDNADFGVQVLGADGKVTKAGITQEQADNNERVLKRIADILKKFGDYKVTVVGHANSVTGTMEEEEVDNPNRWGPALKPLSQKRAQYVKDQLVKLGVSSSRLSVDGKGGSEPVADRKDKNVNWKNRRVEFILEK</sequence>
<dbReference type="Proteomes" id="UP000595224">
    <property type="component" value="Chromosome"/>
</dbReference>
<dbReference type="InterPro" id="IPR036737">
    <property type="entry name" value="OmpA-like_sf"/>
</dbReference>
<proteinExistence type="predicted"/>
<dbReference type="InterPro" id="IPR025965">
    <property type="entry name" value="FlgD/Vpr_Ig-like"/>
</dbReference>
<dbReference type="PANTHER" id="PTHR30329:SF21">
    <property type="entry name" value="LIPOPROTEIN YIAD-RELATED"/>
    <property type="match status" value="1"/>
</dbReference>
<protein>
    <submittedName>
        <fullName evidence="3">OmpA family protein</fullName>
    </submittedName>
</protein>
<dbReference type="KEGG" id="tper:IWA51_02060"/>
<dbReference type="InterPro" id="IPR050330">
    <property type="entry name" value="Bact_OuterMem_StrucFunc"/>
</dbReference>
<dbReference type="Pfam" id="PF13860">
    <property type="entry name" value="FlgD_ig"/>
    <property type="match status" value="3"/>
</dbReference>
<evidence type="ECO:0000313" key="4">
    <source>
        <dbReference type="Proteomes" id="UP000595224"/>
    </source>
</evidence>
<dbReference type="PROSITE" id="PS51123">
    <property type="entry name" value="OMPA_2"/>
    <property type="match status" value="1"/>
</dbReference>
<evidence type="ECO:0000313" key="3">
    <source>
        <dbReference type="EMBL" id="QQA02194.1"/>
    </source>
</evidence>
<dbReference type="EMBL" id="CP064936">
    <property type="protein sequence ID" value="QQA02194.1"/>
    <property type="molecule type" value="Genomic_DNA"/>
</dbReference>
<dbReference type="GO" id="GO:0016020">
    <property type="term" value="C:membrane"/>
    <property type="evidence" value="ECO:0007669"/>
    <property type="project" value="UniProtKB-UniRule"/>
</dbReference>
<dbReference type="AlphaFoldDB" id="A0A7T3RFP0"/>
<dbReference type="PANTHER" id="PTHR30329">
    <property type="entry name" value="STATOR ELEMENT OF FLAGELLAR MOTOR COMPLEX"/>
    <property type="match status" value="1"/>
</dbReference>
<dbReference type="CDD" id="cd07185">
    <property type="entry name" value="OmpA_C-like"/>
    <property type="match status" value="1"/>
</dbReference>
<feature type="domain" description="OmpA-like" evidence="2">
    <location>
        <begin position="908"/>
        <end position="1038"/>
    </location>
</feature>
<reference evidence="3 4" key="1">
    <citation type="submission" date="2020-11" db="EMBL/GenBank/DDBJ databases">
        <title>Treponema Peruensis nv. sp., first commensal Treponema isolated from human feces.</title>
        <authorList>
            <person name="Belkhou C."/>
            <person name="Raes J."/>
        </authorList>
    </citation>
    <scope>NUCLEOTIDE SEQUENCE [LARGE SCALE GENOMIC DNA]</scope>
    <source>
        <strain evidence="3 4">RCC2812</strain>
    </source>
</reference>
<dbReference type="SUPFAM" id="SSF103088">
    <property type="entry name" value="OmpA-like"/>
    <property type="match status" value="1"/>
</dbReference>
<dbReference type="Gene3D" id="2.60.40.4070">
    <property type="match status" value="5"/>
</dbReference>
<evidence type="ECO:0000259" key="2">
    <source>
        <dbReference type="PROSITE" id="PS51123"/>
    </source>
</evidence>
<organism evidence="3 4">
    <name type="scientific">Treponema peruense</name>
    <dbReference type="NCBI Taxonomy" id="2787628"/>
    <lineage>
        <taxon>Bacteria</taxon>
        <taxon>Pseudomonadati</taxon>
        <taxon>Spirochaetota</taxon>
        <taxon>Spirochaetia</taxon>
        <taxon>Spirochaetales</taxon>
        <taxon>Treponemataceae</taxon>
        <taxon>Treponema</taxon>
    </lineage>
</organism>
<gene>
    <name evidence="3" type="ORF">IWA51_02060</name>
</gene>
<keyword evidence="4" id="KW-1185">Reference proteome</keyword>
<dbReference type="InterPro" id="IPR006665">
    <property type="entry name" value="OmpA-like"/>
</dbReference>
<dbReference type="Gene3D" id="3.30.1330.60">
    <property type="entry name" value="OmpA-like domain"/>
    <property type="match status" value="1"/>
</dbReference>
<evidence type="ECO:0000256" key="1">
    <source>
        <dbReference type="PROSITE-ProRule" id="PRU00473"/>
    </source>
</evidence>
<keyword evidence="1" id="KW-0472">Membrane</keyword>
<dbReference type="Pfam" id="PF00691">
    <property type="entry name" value="OmpA"/>
    <property type="match status" value="1"/>
</dbReference>
<accession>A0A7T3RFP0</accession>